<gene>
    <name evidence="2" type="ORF">CLV59_106290</name>
</gene>
<keyword evidence="3" id="KW-1185">Reference proteome</keyword>
<dbReference type="AlphaFoldDB" id="A0A327VTL6"/>
<dbReference type="OrthoDB" id="656399at2"/>
<feature type="chain" id="PRO_5016267702" evidence="1">
    <location>
        <begin position="20"/>
        <end position="169"/>
    </location>
</feature>
<evidence type="ECO:0000256" key="1">
    <source>
        <dbReference type="SAM" id="SignalP"/>
    </source>
</evidence>
<name>A0A327VTL6_9BACT</name>
<dbReference type="InterPro" id="IPR025348">
    <property type="entry name" value="DUF4252"/>
</dbReference>
<evidence type="ECO:0000313" key="2">
    <source>
        <dbReference type="EMBL" id="RAJ79229.1"/>
    </source>
</evidence>
<accession>A0A327VTL6</accession>
<sequence>MKTLVMSCCMLLVCGLVSAQDKSIREFCNNFQGKAEETSIEVGSAMMKLGGLIVRFADKGDEDIRMTARVMKHVRKLKIYHYEKLDSIALQRNDLSALKRNLMDKDRFDMLMEMRENNNQIQLLNRGKSDELGDLVMLVQGDREITVISLHTTLKMDDVNNLVKQFASR</sequence>
<feature type="signal peptide" evidence="1">
    <location>
        <begin position="1"/>
        <end position="19"/>
    </location>
</feature>
<dbReference type="Pfam" id="PF14060">
    <property type="entry name" value="DUF4252"/>
    <property type="match status" value="1"/>
</dbReference>
<proteinExistence type="predicted"/>
<organism evidence="2 3">
    <name type="scientific">Chitinophaga dinghuensis</name>
    <dbReference type="NCBI Taxonomy" id="1539050"/>
    <lineage>
        <taxon>Bacteria</taxon>
        <taxon>Pseudomonadati</taxon>
        <taxon>Bacteroidota</taxon>
        <taxon>Chitinophagia</taxon>
        <taxon>Chitinophagales</taxon>
        <taxon>Chitinophagaceae</taxon>
        <taxon>Chitinophaga</taxon>
    </lineage>
</organism>
<dbReference type="RefSeq" id="WP_111593690.1">
    <property type="nucleotide sequence ID" value="NZ_QLMA01000006.1"/>
</dbReference>
<protein>
    <submittedName>
        <fullName evidence="2">Uncharacterized protein DUF4252</fullName>
    </submittedName>
</protein>
<evidence type="ECO:0000313" key="3">
    <source>
        <dbReference type="Proteomes" id="UP000249819"/>
    </source>
</evidence>
<dbReference type="EMBL" id="QLMA01000006">
    <property type="protein sequence ID" value="RAJ79229.1"/>
    <property type="molecule type" value="Genomic_DNA"/>
</dbReference>
<comment type="caution">
    <text evidence="2">The sequence shown here is derived from an EMBL/GenBank/DDBJ whole genome shotgun (WGS) entry which is preliminary data.</text>
</comment>
<reference evidence="2 3" key="1">
    <citation type="submission" date="2018-06" db="EMBL/GenBank/DDBJ databases">
        <title>Genomic Encyclopedia of Archaeal and Bacterial Type Strains, Phase II (KMG-II): from individual species to whole genera.</title>
        <authorList>
            <person name="Goeker M."/>
        </authorList>
    </citation>
    <scope>NUCLEOTIDE SEQUENCE [LARGE SCALE GENOMIC DNA]</scope>
    <source>
        <strain evidence="2 3">DSM 29821</strain>
    </source>
</reference>
<dbReference type="Proteomes" id="UP000249819">
    <property type="component" value="Unassembled WGS sequence"/>
</dbReference>
<keyword evidence="1" id="KW-0732">Signal</keyword>